<dbReference type="AlphaFoldDB" id="A0A167Z5J9"/>
<name>A0A167Z5J9_9HYPO</name>
<organism evidence="2 3">
    <name type="scientific">Moelleriella libera RCEF 2490</name>
    <dbReference type="NCBI Taxonomy" id="1081109"/>
    <lineage>
        <taxon>Eukaryota</taxon>
        <taxon>Fungi</taxon>
        <taxon>Dikarya</taxon>
        <taxon>Ascomycota</taxon>
        <taxon>Pezizomycotina</taxon>
        <taxon>Sordariomycetes</taxon>
        <taxon>Hypocreomycetidae</taxon>
        <taxon>Hypocreales</taxon>
        <taxon>Clavicipitaceae</taxon>
        <taxon>Moelleriella</taxon>
    </lineage>
</organism>
<dbReference type="Proteomes" id="UP000078544">
    <property type="component" value="Unassembled WGS sequence"/>
</dbReference>
<protein>
    <submittedName>
        <fullName evidence="2">Uncharacterized protein</fullName>
    </submittedName>
</protein>
<feature type="region of interest" description="Disordered" evidence="1">
    <location>
        <begin position="46"/>
        <end position="71"/>
    </location>
</feature>
<dbReference type="STRING" id="1081109.A0A167Z5J9"/>
<dbReference type="OrthoDB" id="5420777at2759"/>
<feature type="region of interest" description="Disordered" evidence="1">
    <location>
        <begin position="1"/>
        <end position="31"/>
    </location>
</feature>
<sequence length="462" mass="47602">MQAGPPDMTETEVKGQVSQGHRKTSRPQSLNLLVRPKVTFVTTDKNPAVVFPSDPVSQGSEAATDAFPDPLTYQTVPQEEIITAEADDQPTPYAGKQPTSEAKKKPKPEAYQQPTREAVHQPTPEAVHQPTPEAVHQPTPEAIHQPTPTFRIIVQDSRVAINTQTFTPGPDITTVVTVDGGRFTIDPTAIVGEGGSVAKRPAPPTAGSIATPTFGYVGGLSVSLSGSEAVIGGATMTIPTWGATTEIIRGQSVTVGTDRVAVEGETLRFNASGTTKEPDALIVGGEMLTAIGQSVVVVHSRTITYGTGVPAITEVIQGDTVTIGSNGIYVHGTTIGGSGAGTRESKLEIVGGATVTKVAPSIALINGKTFTIGPGAAALTTVIGDQTFSLGPGGVIVSTVTISYPFGSQVVTSIVPTGTWLTKFPAKTGTIEDEDSSGSLSRPSLAFTGTALCIAIGVLFLG</sequence>
<evidence type="ECO:0000313" key="3">
    <source>
        <dbReference type="Proteomes" id="UP000078544"/>
    </source>
</evidence>
<feature type="region of interest" description="Disordered" evidence="1">
    <location>
        <begin position="83"/>
        <end position="143"/>
    </location>
</feature>
<keyword evidence="3" id="KW-1185">Reference proteome</keyword>
<evidence type="ECO:0000313" key="2">
    <source>
        <dbReference type="EMBL" id="KZZ92198.1"/>
    </source>
</evidence>
<reference evidence="2 3" key="1">
    <citation type="journal article" date="2016" name="Genome Biol. Evol.">
        <title>Divergent and convergent evolution of fungal pathogenicity.</title>
        <authorList>
            <person name="Shang Y."/>
            <person name="Xiao G."/>
            <person name="Zheng P."/>
            <person name="Cen K."/>
            <person name="Zhan S."/>
            <person name="Wang C."/>
        </authorList>
    </citation>
    <scope>NUCLEOTIDE SEQUENCE [LARGE SCALE GENOMIC DNA]</scope>
    <source>
        <strain evidence="2 3">RCEF 2490</strain>
    </source>
</reference>
<gene>
    <name evidence="2" type="ORF">AAL_06408</name>
</gene>
<proteinExistence type="predicted"/>
<accession>A0A167Z5J9</accession>
<evidence type="ECO:0000256" key="1">
    <source>
        <dbReference type="SAM" id="MobiDB-lite"/>
    </source>
</evidence>
<dbReference type="EMBL" id="AZGY01000016">
    <property type="protein sequence ID" value="KZZ92198.1"/>
    <property type="molecule type" value="Genomic_DNA"/>
</dbReference>
<comment type="caution">
    <text evidence="2">The sequence shown here is derived from an EMBL/GenBank/DDBJ whole genome shotgun (WGS) entry which is preliminary data.</text>
</comment>